<accession>A0A1Y4N0E9</accession>
<dbReference type="InterPro" id="IPR017569">
    <property type="entry name" value="Enoyl_ACP_red-II_put"/>
</dbReference>
<evidence type="ECO:0000256" key="1">
    <source>
        <dbReference type="ARBA" id="ARBA00003535"/>
    </source>
</evidence>
<dbReference type="PANTHER" id="PTHR32332">
    <property type="entry name" value="2-NITROPROPANE DIOXYGENASE"/>
    <property type="match status" value="1"/>
</dbReference>
<gene>
    <name evidence="6" type="ORF">B5F11_10715</name>
</gene>
<sequence length="318" mass="33180">MLKTKITEMLGIRHPLFQGGMAWVADAKLAAAVSNAGGLGLIGAAAAPGDVVQAMIREAKSLTDKPFGVNVMLLSPFADDVARICAEEKVAVVTTGAGNPGKYMDMWKGVDIKVIPVVASAALARRMERAGADAVIAEGCESGGHIGELTTMALVPQVADAVSVPVIAAGGIADGRGVAAAFALGAQAVQCGTVFVCAGESPACDVYRRQIIDAKDTDTIVTGREGGAPIRSIKTKFTRRLLKMENQQVDRVEFEKAAAGSLRKAVQDGNLDEGTFMAGQISGLVKAVEPAQAIVDRLMREGEELMKNLFSERGITIE</sequence>
<dbReference type="NCBIfam" id="TIGR03151">
    <property type="entry name" value="enACPred_II"/>
    <property type="match status" value="1"/>
</dbReference>
<organism evidence="6 7">
    <name type="scientific">Anaerotruncus colihominis</name>
    <dbReference type="NCBI Taxonomy" id="169435"/>
    <lineage>
        <taxon>Bacteria</taxon>
        <taxon>Bacillati</taxon>
        <taxon>Bacillota</taxon>
        <taxon>Clostridia</taxon>
        <taxon>Eubacteriales</taxon>
        <taxon>Oscillospiraceae</taxon>
        <taxon>Anaerotruncus</taxon>
    </lineage>
</organism>
<keyword evidence="5" id="KW-0560">Oxidoreductase</keyword>
<comment type="function">
    <text evidence="1">Nitronate monooxygenase that uses molecular oxygen to catalyze the oxidative denitrification of alkyl nitronates. Acts on propionate 3-nitronate (P3N), the presumed physiological substrate. Probably functions in the detoxification of P3N, a metabolic poison produced by plants and fungi as a defense mechanism.</text>
</comment>
<keyword evidence="6" id="KW-0503">Monooxygenase</keyword>
<proteinExistence type="predicted"/>
<dbReference type="SUPFAM" id="SSF51412">
    <property type="entry name" value="Inosine monophosphate dehydrogenase (IMPDH)"/>
    <property type="match status" value="1"/>
</dbReference>
<evidence type="ECO:0000313" key="6">
    <source>
        <dbReference type="EMBL" id="OUP69093.1"/>
    </source>
</evidence>
<evidence type="ECO:0000256" key="5">
    <source>
        <dbReference type="ARBA" id="ARBA00023002"/>
    </source>
</evidence>
<keyword evidence="4" id="KW-0288">FMN</keyword>
<dbReference type="GO" id="GO:0018580">
    <property type="term" value="F:nitronate monooxygenase activity"/>
    <property type="evidence" value="ECO:0007669"/>
    <property type="project" value="InterPro"/>
</dbReference>
<dbReference type="RefSeq" id="WP_087301456.1">
    <property type="nucleotide sequence ID" value="NZ_NFKP01000012.1"/>
</dbReference>
<dbReference type="EMBL" id="NFKP01000012">
    <property type="protein sequence ID" value="OUP69093.1"/>
    <property type="molecule type" value="Genomic_DNA"/>
</dbReference>
<protein>
    <recommendedName>
        <fullName evidence="2">Probable nitronate monooxygenase</fullName>
    </recommendedName>
</protein>
<evidence type="ECO:0000256" key="3">
    <source>
        <dbReference type="ARBA" id="ARBA00022630"/>
    </source>
</evidence>
<dbReference type="Pfam" id="PF03060">
    <property type="entry name" value="NMO"/>
    <property type="match status" value="1"/>
</dbReference>
<dbReference type="CDD" id="cd04730">
    <property type="entry name" value="NPD_like"/>
    <property type="match status" value="1"/>
</dbReference>
<evidence type="ECO:0000313" key="7">
    <source>
        <dbReference type="Proteomes" id="UP000196386"/>
    </source>
</evidence>
<dbReference type="AlphaFoldDB" id="A0A1Y4N0E9"/>
<name>A0A1Y4N0E9_9FIRM</name>
<comment type="caution">
    <text evidence="6">The sequence shown here is derived from an EMBL/GenBank/DDBJ whole genome shotgun (WGS) entry which is preliminary data.</text>
</comment>
<dbReference type="InterPro" id="IPR004136">
    <property type="entry name" value="NMO"/>
</dbReference>
<keyword evidence="3" id="KW-0285">Flavoprotein</keyword>
<reference evidence="7" key="1">
    <citation type="submission" date="2017-04" db="EMBL/GenBank/DDBJ databases">
        <title>Function of individual gut microbiota members based on whole genome sequencing of pure cultures obtained from chicken caecum.</title>
        <authorList>
            <person name="Medvecky M."/>
            <person name="Cejkova D."/>
            <person name="Polansky O."/>
            <person name="Karasova D."/>
            <person name="Kubasova T."/>
            <person name="Cizek A."/>
            <person name="Rychlik I."/>
        </authorList>
    </citation>
    <scope>NUCLEOTIDE SEQUENCE [LARGE SCALE GENOMIC DNA]</scope>
    <source>
        <strain evidence="7">An175</strain>
    </source>
</reference>
<evidence type="ECO:0000256" key="2">
    <source>
        <dbReference type="ARBA" id="ARBA00013457"/>
    </source>
</evidence>
<dbReference type="PANTHER" id="PTHR32332:SF20">
    <property type="entry name" value="2-NITROPROPANE DIOXYGENASE-LIKE PROTEIN"/>
    <property type="match status" value="1"/>
</dbReference>
<evidence type="ECO:0000256" key="4">
    <source>
        <dbReference type="ARBA" id="ARBA00022643"/>
    </source>
</evidence>
<dbReference type="Gene3D" id="3.20.20.70">
    <property type="entry name" value="Aldolase class I"/>
    <property type="match status" value="1"/>
</dbReference>
<dbReference type="InterPro" id="IPR013785">
    <property type="entry name" value="Aldolase_TIM"/>
</dbReference>
<dbReference type="Proteomes" id="UP000196386">
    <property type="component" value="Unassembled WGS sequence"/>
</dbReference>